<dbReference type="AlphaFoldDB" id="A0A418IRD4"/>
<keyword evidence="2" id="KW-1185">Reference proteome</keyword>
<gene>
    <name evidence="1" type="ORF">BU097_02530</name>
</gene>
<sequence length="79" mass="9390">MKKQKFKRLAIDLLQKIEGEGMIIEYIDNTIWFHHSHDNYKEGMASIYMFNNTHKDTEILARYEQAKKVIAGERLVCDE</sequence>
<dbReference type="EMBL" id="QXUL01000007">
    <property type="protein sequence ID" value="RIN12424.1"/>
    <property type="molecule type" value="Genomic_DNA"/>
</dbReference>
<dbReference type="Proteomes" id="UP000285567">
    <property type="component" value="Unassembled WGS sequence"/>
</dbReference>
<reference evidence="1 2" key="1">
    <citation type="journal article" date="2016" name="Front. Microbiol.">
        <title>Comprehensive Phylogenetic Analysis of Bovine Non-aureus Staphylococci Species Based on Whole-Genome Sequencing.</title>
        <authorList>
            <person name="Naushad S."/>
            <person name="Barkema H.W."/>
            <person name="Luby C."/>
            <person name="Condas L.A."/>
            <person name="Nobrega D.B."/>
            <person name="Carson D.A."/>
            <person name="De Buck J."/>
        </authorList>
    </citation>
    <scope>NUCLEOTIDE SEQUENCE [LARGE SCALE GENOMIC DNA]</scope>
    <source>
        <strain evidence="1 2">SNUC 102</strain>
    </source>
</reference>
<organism evidence="1 2">
    <name type="scientific">Staphylococcus xylosus</name>
    <dbReference type="NCBI Taxonomy" id="1288"/>
    <lineage>
        <taxon>Bacteria</taxon>
        <taxon>Bacillati</taxon>
        <taxon>Bacillota</taxon>
        <taxon>Bacilli</taxon>
        <taxon>Bacillales</taxon>
        <taxon>Staphylococcaceae</taxon>
        <taxon>Staphylococcus</taxon>
    </lineage>
</organism>
<dbReference type="OrthoDB" id="9866493at2"/>
<accession>A0A418IRD4</accession>
<proteinExistence type="predicted"/>
<evidence type="ECO:0000313" key="1">
    <source>
        <dbReference type="EMBL" id="RIN12424.1"/>
    </source>
</evidence>
<dbReference type="RefSeq" id="WP_107557856.1">
    <property type="nucleotide sequence ID" value="NZ_QXUL01000007.1"/>
</dbReference>
<name>A0A418IRD4_STAXY</name>
<evidence type="ECO:0000313" key="2">
    <source>
        <dbReference type="Proteomes" id="UP000285567"/>
    </source>
</evidence>
<comment type="caution">
    <text evidence="1">The sequence shown here is derived from an EMBL/GenBank/DDBJ whole genome shotgun (WGS) entry which is preliminary data.</text>
</comment>
<protein>
    <submittedName>
        <fullName evidence="1">Uncharacterized protein</fullName>
    </submittedName>
</protein>